<reference evidence="2 3" key="1">
    <citation type="submission" date="2023-03" db="EMBL/GenBank/DDBJ databases">
        <title>Genome sequence of Lichtheimia ornata CBS 291.66.</title>
        <authorList>
            <person name="Mohabir J.T."/>
            <person name="Shea T.P."/>
            <person name="Kurbessoian T."/>
            <person name="Berby B."/>
            <person name="Fontaine J."/>
            <person name="Livny J."/>
            <person name="Gnirke A."/>
            <person name="Stajich J.E."/>
            <person name="Cuomo C.A."/>
        </authorList>
    </citation>
    <scope>NUCLEOTIDE SEQUENCE [LARGE SCALE GENOMIC DNA]</scope>
    <source>
        <strain evidence="2">CBS 291.66</strain>
    </source>
</reference>
<dbReference type="PANTHER" id="PTHR11571:SF150">
    <property type="entry name" value="GLUTATHIONE S-TRANSFERASE"/>
    <property type="match status" value="1"/>
</dbReference>
<dbReference type="AlphaFoldDB" id="A0AAD7UV63"/>
<dbReference type="InterPro" id="IPR040079">
    <property type="entry name" value="Glutathione_S-Trfase"/>
</dbReference>
<dbReference type="InterPro" id="IPR036282">
    <property type="entry name" value="Glutathione-S-Trfase_C_sf"/>
</dbReference>
<evidence type="ECO:0000313" key="2">
    <source>
        <dbReference type="EMBL" id="KAJ8654057.1"/>
    </source>
</evidence>
<dbReference type="InterPro" id="IPR010987">
    <property type="entry name" value="Glutathione-S-Trfase_C-like"/>
</dbReference>
<organism evidence="2 3">
    <name type="scientific">Lichtheimia ornata</name>
    <dbReference type="NCBI Taxonomy" id="688661"/>
    <lineage>
        <taxon>Eukaryota</taxon>
        <taxon>Fungi</taxon>
        <taxon>Fungi incertae sedis</taxon>
        <taxon>Mucoromycota</taxon>
        <taxon>Mucoromycotina</taxon>
        <taxon>Mucoromycetes</taxon>
        <taxon>Mucorales</taxon>
        <taxon>Lichtheimiaceae</taxon>
        <taxon>Lichtheimia</taxon>
    </lineage>
</organism>
<dbReference type="GO" id="GO:0006749">
    <property type="term" value="P:glutathione metabolic process"/>
    <property type="evidence" value="ECO:0007669"/>
    <property type="project" value="TreeGrafter"/>
</dbReference>
<dbReference type="SUPFAM" id="SSF52833">
    <property type="entry name" value="Thioredoxin-like"/>
    <property type="match status" value="1"/>
</dbReference>
<comment type="caution">
    <text evidence="2">The sequence shown here is derived from an EMBL/GenBank/DDBJ whole genome shotgun (WGS) entry which is preliminary data.</text>
</comment>
<feature type="domain" description="GST C-terminal" evidence="1">
    <location>
        <begin position="90"/>
        <end position="217"/>
    </location>
</feature>
<name>A0AAD7UV63_9FUNG</name>
<protein>
    <recommendedName>
        <fullName evidence="1">GST C-terminal domain-containing protein</fullName>
    </recommendedName>
</protein>
<dbReference type="RefSeq" id="XP_058338971.1">
    <property type="nucleotide sequence ID" value="XM_058490250.1"/>
</dbReference>
<accession>A0AAD7UV63</accession>
<dbReference type="InterPro" id="IPR050213">
    <property type="entry name" value="GST_superfamily"/>
</dbReference>
<sequence>MTASSPDKDNKMILHYVLPGYAGLGGPIRFMLDDAGVDYEYDNIGWDEFTSKVKYQWIDSGYPFDQTPMIEYNGKRYSGNMPIMRFLSKKLAKYVPADEDLEQFVDCTLDAAMDWFRARHVHIHRGEEAIEEYQKKHLDVFFSRFERVYNYRDGPYAAGEELSYADFYVFFVINLPLHREHLNNYPKLAKFAEMMHARKSLQAGIEYMKTMPKGRMR</sequence>
<evidence type="ECO:0000313" key="3">
    <source>
        <dbReference type="Proteomes" id="UP001234581"/>
    </source>
</evidence>
<dbReference type="GeneID" id="83217672"/>
<dbReference type="SFLD" id="SFLDS00019">
    <property type="entry name" value="Glutathione_Transferase_(cytos"/>
    <property type="match status" value="1"/>
</dbReference>
<dbReference type="SUPFAM" id="SSF47616">
    <property type="entry name" value="GST C-terminal domain-like"/>
    <property type="match status" value="1"/>
</dbReference>
<dbReference type="PANTHER" id="PTHR11571">
    <property type="entry name" value="GLUTATHIONE S-TRANSFERASE"/>
    <property type="match status" value="1"/>
</dbReference>
<dbReference type="Gene3D" id="1.20.1050.10">
    <property type="match status" value="1"/>
</dbReference>
<dbReference type="Gene3D" id="3.40.30.10">
    <property type="entry name" value="Glutaredoxin"/>
    <property type="match status" value="1"/>
</dbReference>
<dbReference type="GO" id="GO:0004364">
    <property type="term" value="F:glutathione transferase activity"/>
    <property type="evidence" value="ECO:0007669"/>
    <property type="project" value="TreeGrafter"/>
</dbReference>
<dbReference type="InterPro" id="IPR004046">
    <property type="entry name" value="GST_C"/>
</dbReference>
<gene>
    <name evidence="2" type="ORF">O0I10_010268</name>
</gene>
<dbReference type="EMBL" id="JARTCD010000067">
    <property type="protein sequence ID" value="KAJ8654057.1"/>
    <property type="molecule type" value="Genomic_DNA"/>
</dbReference>
<keyword evidence="3" id="KW-1185">Reference proteome</keyword>
<dbReference type="InterPro" id="IPR036249">
    <property type="entry name" value="Thioredoxin-like_sf"/>
</dbReference>
<dbReference type="Proteomes" id="UP001234581">
    <property type="component" value="Unassembled WGS sequence"/>
</dbReference>
<proteinExistence type="predicted"/>
<dbReference type="PROSITE" id="PS50405">
    <property type="entry name" value="GST_CTER"/>
    <property type="match status" value="1"/>
</dbReference>
<dbReference type="Pfam" id="PF14497">
    <property type="entry name" value="GST_C_3"/>
    <property type="match status" value="1"/>
</dbReference>
<evidence type="ECO:0000259" key="1">
    <source>
        <dbReference type="PROSITE" id="PS50405"/>
    </source>
</evidence>